<proteinExistence type="predicted"/>
<keyword evidence="2" id="KW-0614">Plasmid</keyword>
<feature type="domain" description="Replication initiation protein-like C-terminal" evidence="1">
    <location>
        <begin position="129"/>
        <end position="239"/>
    </location>
</feature>
<reference evidence="2" key="1">
    <citation type="submission" date="2015-06" db="EMBL/GenBank/DDBJ databases">
        <authorList>
            <person name="Joergensen T."/>
        </authorList>
    </citation>
    <scope>NUCLEOTIDE SEQUENCE</scope>
    <source>
        <plasmid evidence="2">pRGRH0681</plasmid>
    </source>
</reference>
<dbReference type="Pfam" id="PF02486">
    <property type="entry name" value="Rep_trans"/>
    <property type="match status" value="1"/>
</dbReference>
<organism evidence="2">
    <name type="scientific">uncultured prokaryote</name>
    <dbReference type="NCBI Taxonomy" id="198431"/>
    <lineage>
        <taxon>unclassified sequences</taxon>
        <taxon>environmental samples</taxon>
    </lineage>
</organism>
<evidence type="ECO:0000259" key="1">
    <source>
        <dbReference type="Pfam" id="PF02486"/>
    </source>
</evidence>
<name>A0A0H5Q2F0_9ZZZZ</name>
<dbReference type="AlphaFoldDB" id="A0A0H5Q2F0"/>
<sequence>MIRFDAYTATTGAAKKDDLGQIFFDVMGLGNFWPKLGKGFHTFAERMSFCDAGGHEVGAIQWGGRQGDRVMLEVKGDKSQAVAEELRARFPHRVTRVDACADFDAPGAFQRLYKACRAVKKAHGIVGGKFGDWEDFPQKGRTLYLGARSSVTRARLYEKGLQPEYQHLKKPNWVRLEVQVRPANLDAKIEFSSLTPLEVWGASKWSRDIAAQVLKEHIDPHPAGSVYRLSERENALRWMCKQYGAHLVSLADDLGGWDCVGLTLNEMLQELKKNDLN</sequence>
<reference evidence="2" key="2">
    <citation type="submission" date="2015-07" db="EMBL/GenBank/DDBJ databases">
        <title>Plasmids, circular viruses and viroids from rat gut.</title>
        <authorList>
            <person name="Jorgensen T.J."/>
            <person name="Hansen M.A."/>
            <person name="Xu Z."/>
            <person name="Tabak M.A."/>
            <person name="Sorensen S.J."/>
            <person name="Hansen L.H."/>
        </authorList>
    </citation>
    <scope>NUCLEOTIDE SEQUENCE</scope>
    <source>
        <plasmid evidence="2">pRGRH0681</plasmid>
    </source>
</reference>
<accession>A0A0H5Q2F0</accession>
<dbReference type="InterPro" id="IPR003491">
    <property type="entry name" value="REP-like_C"/>
</dbReference>
<evidence type="ECO:0000313" key="2">
    <source>
        <dbReference type="EMBL" id="CRY95594.1"/>
    </source>
</evidence>
<dbReference type="EMBL" id="LN853301">
    <property type="protein sequence ID" value="CRY95594.1"/>
    <property type="molecule type" value="Genomic_DNA"/>
</dbReference>
<geneLocation type="plasmid" evidence="2">
    <name>pRGRH0681</name>
</geneLocation>
<protein>
    <recommendedName>
        <fullName evidence="1">Replication initiation protein-like C-terminal domain-containing protein</fullName>
    </recommendedName>
</protein>